<evidence type="ECO:0000259" key="1">
    <source>
        <dbReference type="Pfam" id="PF20054"/>
    </source>
</evidence>
<feature type="domain" description="Trypanosoma Tc-38 (p38) protein" evidence="1">
    <location>
        <begin position="211"/>
        <end position="269"/>
    </location>
</feature>
<accession>V5DQK5</accession>
<comment type="caution">
    <text evidence="2">The sequence shown here is derived from an EMBL/GenBank/DDBJ whole genome shotgun (WGS) entry which is preliminary data.</text>
</comment>
<reference evidence="2 3" key="1">
    <citation type="journal article" date="2014" name="Genome Announc.">
        <title>Trypanosoma cruzi Clone Dm28c Draft Genome Sequence.</title>
        <authorList>
            <person name="Grisard E.C."/>
            <person name="Teixeira S.M."/>
            <person name="de Almeida L.G."/>
            <person name="Stoco P.H."/>
            <person name="Gerber A.L."/>
            <person name="Talavera-Lopez C."/>
            <person name="Lima O.C."/>
            <person name="Andersson B."/>
            <person name="de Vasconcelos A.T."/>
        </authorList>
    </citation>
    <scope>NUCLEOTIDE SEQUENCE [LARGE SCALE GENOMIC DNA]</scope>
    <source>
        <strain evidence="2 3">Dm28c</strain>
    </source>
</reference>
<dbReference type="InterPro" id="IPR045399">
    <property type="entry name" value="Tc-38"/>
</dbReference>
<name>V5DQK5_TRYCR</name>
<dbReference type="OrthoDB" id="251264at2759"/>
<dbReference type="EMBL" id="AYLP01000009">
    <property type="protein sequence ID" value="ESS69701.1"/>
    <property type="molecule type" value="Genomic_DNA"/>
</dbReference>
<dbReference type="VEuPathDB" id="TriTrypDB:TCDM_01398"/>
<dbReference type="Proteomes" id="UP000017861">
    <property type="component" value="Unassembled WGS sequence"/>
</dbReference>
<sequence>MPGNHVIGQQGAVTHPDASRAPSATLVFFDSCRVVPPWRFFSHNSPSNESAPRSLVRGERYSQSLEAQLLHFGRQMKFKSSLWITEKERQDEGLKLRSALEIPFSCPCTEGMKPVAFIVNAAFVEQTDLFFFFMRRPLPVRCVCHGVHWTFTGGQWRAISDSNFSFTWMEKLFACVNHMLSDACPVKASSHHNASAFINRPGRKVKSYIRELILPPSTTNGRQTEFFWIDHTAISLHGVALFTDAAWFPLNATAVNPSCMYNADQILLYR</sequence>
<protein>
    <recommendedName>
        <fullName evidence="1">Trypanosoma Tc-38 (p38) protein domain-containing protein</fullName>
    </recommendedName>
</protein>
<dbReference type="Pfam" id="PF20054">
    <property type="entry name" value="Tc-38"/>
    <property type="match status" value="2"/>
</dbReference>
<organism evidence="2 3">
    <name type="scientific">Trypanosoma cruzi Dm28c</name>
    <dbReference type="NCBI Taxonomy" id="1416333"/>
    <lineage>
        <taxon>Eukaryota</taxon>
        <taxon>Discoba</taxon>
        <taxon>Euglenozoa</taxon>
        <taxon>Kinetoplastea</taxon>
        <taxon>Metakinetoplastina</taxon>
        <taxon>Trypanosomatida</taxon>
        <taxon>Trypanosomatidae</taxon>
        <taxon>Trypanosoma</taxon>
        <taxon>Schizotrypanum</taxon>
    </lineage>
</organism>
<evidence type="ECO:0000313" key="2">
    <source>
        <dbReference type="EMBL" id="ESS69701.1"/>
    </source>
</evidence>
<feature type="domain" description="Trypanosoma Tc-38 (p38) protein" evidence="1">
    <location>
        <begin position="57"/>
        <end position="96"/>
    </location>
</feature>
<gene>
    <name evidence="2" type="ORF">TCDM_01398</name>
</gene>
<evidence type="ECO:0000313" key="3">
    <source>
        <dbReference type="Proteomes" id="UP000017861"/>
    </source>
</evidence>
<proteinExistence type="predicted"/>
<dbReference type="AlphaFoldDB" id="V5DQK5"/>